<organism evidence="1 2">
    <name type="scientific">Sphingobacterium bambusae</name>
    <dbReference type="NCBI Taxonomy" id="662858"/>
    <lineage>
        <taxon>Bacteria</taxon>
        <taxon>Pseudomonadati</taxon>
        <taxon>Bacteroidota</taxon>
        <taxon>Sphingobacteriia</taxon>
        <taxon>Sphingobacteriales</taxon>
        <taxon>Sphingobacteriaceae</taxon>
        <taxon>Sphingobacterium</taxon>
    </lineage>
</organism>
<accession>A0ABW6BJB2</accession>
<dbReference type="RefSeq" id="WP_320184984.1">
    <property type="nucleotide sequence ID" value="NZ_CP138332.1"/>
</dbReference>
<dbReference type="PROSITE" id="PS51257">
    <property type="entry name" value="PROKAR_LIPOPROTEIN"/>
    <property type="match status" value="1"/>
</dbReference>
<evidence type="ECO:0000313" key="1">
    <source>
        <dbReference type="EMBL" id="MFD2968748.1"/>
    </source>
</evidence>
<dbReference type="Proteomes" id="UP001597525">
    <property type="component" value="Unassembled WGS sequence"/>
</dbReference>
<name>A0ABW6BJB2_9SPHI</name>
<comment type="caution">
    <text evidence="1">The sequence shown here is derived from an EMBL/GenBank/DDBJ whole genome shotgun (WGS) entry which is preliminary data.</text>
</comment>
<reference evidence="2" key="1">
    <citation type="journal article" date="2019" name="Int. J. Syst. Evol. Microbiol.">
        <title>The Global Catalogue of Microorganisms (GCM) 10K type strain sequencing project: providing services to taxonomists for standard genome sequencing and annotation.</title>
        <authorList>
            <consortium name="The Broad Institute Genomics Platform"/>
            <consortium name="The Broad Institute Genome Sequencing Center for Infectious Disease"/>
            <person name="Wu L."/>
            <person name="Ma J."/>
        </authorList>
    </citation>
    <scope>NUCLEOTIDE SEQUENCE [LARGE SCALE GENOMIC DNA]</scope>
    <source>
        <strain evidence="2">KCTC 22814</strain>
    </source>
</reference>
<gene>
    <name evidence="1" type="ORF">ACFS7Y_15210</name>
</gene>
<evidence type="ECO:0000313" key="2">
    <source>
        <dbReference type="Proteomes" id="UP001597525"/>
    </source>
</evidence>
<keyword evidence="2" id="KW-1185">Reference proteome</keyword>
<proteinExistence type="predicted"/>
<dbReference type="Pfam" id="PF16132">
    <property type="entry name" value="DUF4843"/>
    <property type="match status" value="1"/>
</dbReference>
<dbReference type="InterPro" id="IPR032299">
    <property type="entry name" value="DUF4843"/>
</dbReference>
<sequence>MRIKLYRPLQIVTYVVFMAVSSSVFVSCEKEYVRYESDDYVKFAGDTSFYTFYTKPSNIIEDTVKVRIDLIGKVSSEDRAINLVVDDSTNAVEGVDFKIQRPVVLKEGAASTTANVILYRTGQLKTQTRTIWLSIKDDTSLKRAQYKDDIYTTYKVAFSDQLKKPSWWDLYFTPMNILYSSGKMQFYIDVIGTDLQPLYIPGDFPYVLFRLKTAVLEYRAQNGDYPRDENGDRISWGD</sequence>
<dbReference type="EMBL" id="JBHUPB010000010">
    <property type="protein sequence ID" value="MFD2968748.1"/>
    <property type="molecule type" value="Genomic_DNA"/>
</dbReference>
<protein>
    <submittedName>
        <fullName evidence="1">DUF4843 domain-containing protein</fullName>
    </submittedName>
</protein>